<feature type="chain" id="PRO_5007166307" evidence="2">
    <location>
        <begin position="25"/>
        <end position="330"/>
    </location>
</feature>
<dbReference type="Gene3D" id="2.70.70.10">
    <property type="entry name" value="Glucose Permease (Domain IIA)"/>
    <property type="match status" value="1"/>
</dbReference>
<dbReference type="SUPFAM" id="SSF51261">
    <property type="entry name" value="Duplicated hybrid motif"/>
    <property type="match status" value="1"/>
</dbReference>
<dbReference type="InterPro" id="IPR016047">
    <property type="entry name" value="M23ase_b-sheet_dom"/>
</dbReference>
<dbReference type="InterPro" id="IPR050570">
    <property type="entry name" value="Cell_wall_metabolism_enzyme"/>
</dbReference>
<dbReference type="CDD" id="cd12797">
    <property type="entry name" value="M23_peptidase"/>
    <property type="match status" value="1"/>
</dbReference>
<reference evidence="4 5" key="1">
    <citation type="submission" date="2015-11" db="EMBL/GenBank/DDBJ databases">
        <title>Genome Sequence of Bacillus simplex strain VanAntwerpen2.</title>
        <authorList>
            <person name="Couger M.B."/>
        </authorList>
    </citation>
    <scope>NUCLEOTIDE SEQUENCE [LARGE SCALE GENOMIC DNA]</scope>
    <source>
        <strain evidence="4 5">VanAntwerpen02</strain>
    </source>
</reference>
<dbReference type="AlphaFoldDB" id="A0A120GPH6"/>
<proteinExistence type="predicted"/>
<evidence type="ECO:0000256" key="2">
    <source>
        <dbReference type="SAM" id="SignalP"/>
    </source>
</evidence>
<organism evidence="4 5">
    <name type="scientific">Peribacillus simplex</name>
    <dbReference type="NCBI Taxonomy" id="1478"/>
    <lineage>
        <taxon>Bacteria</taxon>
        <taxon>Bacillati</taxon>
        <taxon>Bacillota</taxon>
        <taxon>Bacilli</taxon>
        <taxon>Bacillales</taxon>
        <taxon>Bacillaceae</taxon>
        <taxon>Peribacillus</taxon>
    </lineage>
</organism>
<evidence type="ECO:0000259" key="3">
    <source>
        <dbReference type="Pfam" id="PF01551"/>
    </source>
</evidence>
<evidence type="ECO:0000313" key="5">
    <source>
        <dbReference type="Proteomes" id="UP000064189"/>
    </source>
</evidence>
<dbReference type="PANTHER" id="PTHR21666">
    <property type="entry name" value="PEPTIDASE-RELATED"/>
    <property type="match status" value="1"/>
</dbReference>
<comment type="caution">
    <text evidence="4">The sequence shown here is derived from an EMBL/GenBank/DDBJ whole genome shotgun (WGS) entry which is preliminary data.</text>
</comment>
<protein>
    <submittedName>
        <fullName evidence="4">Peptidase M23</fullName>
    </submittedName>
</protein>
<dbReference type="EMBL" id="LNNH01000023">
    <property type="protein sequence ID" value="KWW18138.1"/>
    <property type="molecule type" value="Genomic_DNA"/>
</dbReference>
<gene>
    <name evidence="4" type="ORF">AS888_19985</name>
</gene>
<dbReference type="Pfam" id="PF01551">
    <property type="entry name" value="Peptidase_M23"/>
    <property type="match status" value="1"/>
</dbReference>
<dbReference type="PANTHER" id="PTHR21666:SF289">
    <property type="entry name" value="L-ALA--D-GLU ENDOPEPTIDASE"/>
    <property type="match status" value="1"/>
</dbReference>
<keyword evidence="1 2" id="KW-0732">Signal</keyword>
<name>A0A120GPH6_9BACI</name>
<sequence length="330" mass="37482">MKRLFFLTLACLFILKGPSQVANAAVDIPEAYAGRMELYKNMEATLQIPWYYLAGADQYEHSIRLARPDLEPAKGLIGLNIEPSKWRGILNPNLNDVNPLTITFFDGLGVDGNGDGKADIMNDTDRLYAFSKHLRNYGTDEDNIRIALWDYYKRDKAVSIIMGNAEIYKKYGRLDLQEKAFPVPVRTHYTYLNTWGSARGWGGRRIHEGTDIFADYSLPVRSTSYGIIEMKGWNKFGGWRIGIRDLNNTYHYFAHLSGFTEGLKVGHIVEPGQVIGGVGSTGYGPPGTSGKFPPHLHYGMYKDNGRTEWSFDPYPYLKMWERKDLAKKQN</sequence>
<keyword evidence="5" id="KW-1185">Reference proteome</keyword>
<accession>A0A120GPH6</accession>
<dbReference type="GO" id="GO:0004222">
    <property type="term" value="F:metalloendopeptidase activity"/>
    <property type="evidence" value="ECO:0007669"/>
    <property type="project" value="TreeGrafter"/>
</dbReference>
<evidence type="ECO:0000256" key="1">
    <source>
        <dbReference type="ARBA" id="ARBA00022729"/>
    </source>
</evidence>
<dbReference type="Proteomes" id="UP000064189">
    <property type="component" value="Unassembled WGS sequence"/>
</dbReference>
<dbReference type="InterPro" id="IPR011055">
    <property type="entry name" value="Dup_hybrid_motif"/>
</dbReference>
<evidence type="ECO:0000313" key="4">
    <source>
        <dbReference type="EMBL" id="KWW18138.1"/>
    </source>
</evidence>
<feature type="signal peptide" evidence="2">
    <location>
        <begin position="1"/>
        <end position="24"/>
    </location>
</feature>
<feature type="domain" description="M23ase beta-sheet core" evidence="3">
    <location>
        <begin position="206"/>
        <end position="304"/>
    </location>
</feature>